<sequence>MANCRPAATPLVPNTHLAGATVEESDRFKALGVNYRSAVGALSYLSTATRPDICFLVGHLSQFLKNPGILQWEVFTHILHYLLGTADYALVYSCLSRLSLRGYTDADWGNCLLTRRSVTCFLTLQNSHLIGWHTKKQPAVSLLSCKAEYRALADYSAEVLWLRQLPHEIGISNDPSPVVVHEDNQGCIAVANSKANSNSRQLKHVKIQLHFIQEVIKNAQIKLQYTATKHQTILLFNLAKNQKRKRQQLIQRGQRIVEDMLEDNVISDLLFDSNNEEEPKECPHRNPNKEREHDLTDEYPYFLRKPNCTGKIGLSPEQKITAVLRQLAYAVPYDSTDKYCPLGETTARQNMEFFCDAMQEIYGPTYLRAPNEEDLTMILAETASRGFPGCLGSLDCMHWGWKNCPKALAGQFKGKEKTPTIVLEAVSTHSTWIWHSFFGTSGTLNDINVLQRSPLFKSNLDGTSWGVNFDLNGTSYPNGYYLVDGIYPDWGTLIKSKGLALRASRSSPSLPYNGTPAI</sequence>
<evidence type="ECO:0008006" key="3">
    <source>
        <dbReference type="Google" id="ProtNLM"/>
    </source>
</evidence>
<evidence type="ECO:0000313" key="2">
    <source>
        <dbReference type="Proteomes" id="UP000235388"/>
    </source>
</evidence>
<organism evidence="1 2">
    <name type="scientific">Puccinia coronata f. sp. avenae</name>
    <dbReference type="NCBI Taxonomy" id="200324"/>
    <lineage>
        <taxon>Eukaryota</taxon>
        <taxon>Fungi</taxon>
        <taxon>Dikarya</taxon>
        <taxon>Basidiomycota</taxon>
        <taxon>Pucciniomycotina</taxon>
        <taxon>Pucciniomycetes</taxon>
        <taxon>Pucciniales</taxon>
        <taxon>Pucciniaceae</taxon>
        <taxon>Puccinia</taxon>
    </lineage>
</organism>
<comment type="caution">
    <text evidence="1">The sequence shown here is derived from an EMBL/GenBank/DDBJ whole genome shotgun (WGS) entry which is preliminary data.</text>
</comment>
<dbReference type="AlphaFoldDB" id="A0A2N5T0H9"/>
<gene>
    <name evidence="1" type="ORF">PCANC_11823</name>
</gene>
<dbReference type="STRING" id="200324.A0A2N5T0H9"/>
<evidence type="ECO:0000313" key="1">
    <source>
        <dbReference type="EMBL" id="PLW18982.1"/>
    </source>
</evidence>
<name>A0A2N5T0H9_9BASI</name>
<dbReference type="CDD" id="cd09272">
    <property type="entry name" value="RNase_HI_RT_Ty1"/>
    <property type="match status" value="1"/>
</dbReference>
<proteinExistence type="predicted"/>
<dbReference type="Proteomes" id="UP000235388">
    <property type="component" value="Unassembled WGS sequence"/>
</dbReference>
<dbReference type="PANTHER" id="PTHR47150:SF5">
    <property type="entry name" value="OS07G0546750 PROTEIN"/>
    <property type="match status" value="1"/>
</dbReference>
<reference evidence="1 2" key="1">
    <citation type="submission" date="2017-11" db="EMBL/GenBank/DDBJ databases">
        <title>De novo assembly and phasing of dikaryotic genomes from two isolates of Puccinia coronata f. sp. avenae, the causal agent of oat crown rust.</title>
        <authorList>
            <person name="Miller M.E."/>
            <person name="Zhang Y."/>
            <person name="Omidvar V."/>
            <person name="Sperschneider J."/>
            <person name="Schwessinger B."/>
            <person name="Raley C."/>
            <person name="Palmer J.M."/>
            <person name="Garnica D."/>
            <person name="Upadhyaya N."/>
            <person name="Rathjen J."/>
            <person name="Taylor J.M."/>
            <person name="Park R.F."/>
            <person name="Dodds P.N."/>
            <person name="Hirsch C.D."/>
            <person name="Kianian S.F."/>
            <person name="Figueroa M."/>
        </authorList>
    </citation>
    <scope>NUCLEOTIDE SEQUENCE [LARGE SCALE GENOMIC DNA]</scope>
    <source>
        <strain evidence="1">12NC29</strain>
    </source>
</reference>
<dbReference type="PANTHER" id="PTHR47150">
    <property type="entry name" value="OS12G0169200 PROTEIN"/>
    <property type="match status" value="1"/>
</dbReference>
<keyword evidence="2" id="KW-1185">Reference proteome</keyword>
<dbReference type="Pfam" id="PF04827">
    <property type="entry name" value="Plant_tran"/>
    <property type="match status" value="1"/>
</dbReference>
<dbReference type="InterPro" id="IPR006912">
    <property type="entry name" value="Harbinger_derived_prot"/>
</dbReference>
<dbReference type="EMBL" id="PGCJ01000821">
    <property type="protein sequence ID" value="PLW18982.1"/>
    <property type="molecule type" value="Genomic_DNA"/>
</dbReference>
<protein>
    <recommendedName>
        <fullName evidence="3">DDE Tnp4 domain-containing protein</fullName>
    </recommendedName>
</protein>
<accession>A0A2N5T0H9</accession>
<dbReference type="OrthoDB" id="2506095at2759"/>